<evidence type="ECO:0000313" key="2">
    <source>
        <dbReference type="Proteomes" id="UP000624244"/>
    </source>
</evidence>
<dbReference type="InterPro" id="IPR038883">
    <property type="entry name" value="AN11006-like"/>
</dbReference>
<dbReference type="PANTHER" id="PTHR42085:SF1">
    <property type="entry name" value="F-BOX DOMAIN-CONTAINING PROTEIN"/>
    <property type="match status" value="1"/>
</dbReference>
<name>A0A8H5Z892_COCSA</name>
<accession>A0A8H5Z892</accession>
<dbReference type="Proteomes" id="UP000624244">
    <property type="component" value="Unassembled WGS sequence"/>
</dbReference>
<gene>
    <name evidence="1" type="ORF">GGP41_002957</name>
</gene>
<dbReference type="OMA" id="LNWKEFA"/>
<evidence type="ECO:0000313" key="1">
    <source>
        <dbReference type="EMBL" id="KAF5845366.1"/>
    </source>
</evidence>
<protein>
    <submittedName>
        <fullName evidence="1">Uncharacterized protein</fullName>
    </submittedName>
</protein>
<dbReference type="PANTHER" id="PTHR42085">
    <property type="entry name" value="F-BOX DOMAIN-CONTAINING PROTEIN"/>
    <property type="match status" value="1"/>
</dbReference>
<dbReference type="EMBL" id="WNKQ01000019">
    <property type="protein sequence ID" value="KAF5845366.1"/>
    <property type="molecule type" value="Genomic_DNA"/>
</dbReference>
<proteinExistence type="predicted"/>
<dbReference type="AlphaFoldDB" id="A0A8H5Z892"/>
<organism evidence="1 2">
    <name type="scientific">Cochliobolus sativus</name>
    <name type="common">Common root rot and spot blotch fungus</name>
    <name type="synonym">Bipolaris sorokiniana</name>
    <dbReference type="NCBI Taxonomy" id="45130"/>
    <lineage>
        <taxon>Eukaryota</taxon>
        <taxon>Fungi</taxon>
        <taxon>Dikarya</taxon>
        <taxon>Ascomycota</taxon>
        <taxon>Pezizomycotina</taxon>
        <taxon>Dothideomycetes</taxon>
        <taxon>Pleosporomycetidae</taxon>
        <taxon>Pleosporales</taxon>
        <taxon>Pleosporineae</taxon>
        <taxon>Pleosporaceae</taxon>
        <taxon>Bipolaris</taxon>
    </lineage>
</organism>
<comment type="caution">
    <text evidence="1">The sequence shown here is derived from an EMBL/GenBank/DDBJ whole genome shotgun (WGS) entry which is preliminary data.</text>
</comment>
<sequence>MLRANIDPGSSDSSEFLYARCNYFQSAVLDHDMDRGKVHVTQGALDQTPQSPIGFSLLALPAELRYQIYSFVLPTNLTIEFKTIWQKGKPLFVAYDLGQYGEDAVPIGGATSCLDTGIRPAYHLAVETQLFRVSKFVSNESRSVLYGMNTYKFTIHGRAIWPKSLRSPYVFGSLGHPLRLPLLRDLRRIHIDVVADVDSHWAVKRQRARLEYLVEILKEHADDQNKGSLLQHLRVDFRLAQVPDPRLLPLSQSTGYSYLQFLRPPKSLEKYMFGLESLALLRGIKDVQVNGLPDWYAKCMQLCIQGKGGQVQETDWPQLQVKRSRGRGKLDSRKTTTHWVTLRKWHQPMLNWKEFAERNDITLPDDIDRFWAE</sequence>
<reference evidence="1" key="1">
    <citation type="submission" date="2019-11" db="EMBL/GenBank/DDBJ databases">
        <title>Bipolaris sorokiniana Genome sequencing.</title>
        <authorList>
            <person name="Wang H."/>
        </authorList>
    </citation>
    <scope>NUCLEOTIDE SEQUENCE</scope>
</reference>